<evidence type="ECO:0000259" key="1">
    <source>
        <dbReference type="Pfam" id="PF09924"/>
    </source>
</evidence>
<name>A0A174IKN5_9BACE</name>
<dbReference type="Gene3D" id="3.40.630.30">
    <property type="match status" value="1"/>
</dbReference>
<reference evidence="2 3" key="1">
    <citation type="submission" date="2015-09" db="EMBL/GenBank/DDBJ databases">
        <authorList>
            <consortium name="Pathogen Informatics"/>
        </authorList>
    </citation>
    <scope>NUCLEOTIDE SEQUENCE [LARGE SCALE GENOMIC DNA]</scope>
    <source>
        <strain evidence="2 3">2789STDY5608840</strain>
    </source>
</reference>
<dbReference type="SUPFAM" id="SSF55729">
    <property type="entry name" value="Acyl-CoA N-acyltransferases (Nat)"/>
    <property type="match status" value="2"/>
</dbReference>
<evidence type="ECO:0000313" key="2">
    <source>
        <dbReference type="EMBL" id="CUO87864.1"/>
    </source>
</evidence>
<sequence length="305" mass="35450">MIPFKDITLADKDTITSFTMKSDRRNCDLSFSNLCSWRFLYDTQFAVVDNFLVFKFWAGEQLAYMMPVGTGDLKAVLWELIEDARKENQHFCMLGVCSNMRADLEAILPEQFTFTEDRDYADYIYLRSDLSTLKGKKFQAKRNHTNRFRNTYPDYEYTPITPDRIQECLDLEAEWCKVNNCDQQEGTGNERRALIYALHNFEALGLTGGILHVNGKIVAFTFGMPINHETFGVHVEKADTSIEGAYAMINYEFANRIPEQYIYINREEDLGIEGLRKAKLSYQPATILEKYMACLKEHPMNMVKW</sequence>
<organism evidence="2 3">
    <name type="scientific">Bacteroides finegoldii</name>
    <dbReference type="NCBI Taxonomy" id="338188"/>
    <lineage>
        <taxon>Bacteria</taxon>
        <taxon>Pseudomonadati</taxon>
        <taxon>Bacteroidota</taxon>
        <taxon>Bacteroidia</taxon>
        <taxon>Bacteroidales</taxon>
        <taxon>Bacteroidaceae</taxon>
        <taxon>Bacteroides</taxon>
    </lineage>
</organism>
<dbReference type="InterPro" id="IPR024320">
    <property type="entry name" value="LPG_synthase_C"/>
</dbReference>
<dbReference type="InterPro" id="IPR016732">
    <property type="entry name" value="UCP018688"/>
</dbReference>
<evidence type="ECO:0000313" key="3">
    <source>
        <dbReference type="Proteomes" id="UP000095517"/>
    </source>
</evidence>
<dbReference type="STRING" id="338188.ERS852397_03006"/>
<dbReference type="Proteomes" id="UP000095517">
    <property type="component" value="Unassembled WGS sequence"/>
</dbReference>
<dbReference type="Pfam" id="PF09924">
    <property type="entry name" value="LPG_synthase_C"/>
    <property type="match status" value="1"/>
</dbReference>
<proteinExistence type="predicted"/>
<dbReference type="EMBL" id="CYZH01000019">
    <property type="protein sequence ID" value="CUO87864.1"/>
    <property type="molecule type" value="Genomic_DNA"/>
</dbReference>
<dbReference type="PANTHER" id="PTHR41373">
    <property type="entry name" value="DUF2156 DOMAIN-CONTAINING PROTEIN"/>
    <property type="match status" value="1"/>
</dbReference>
<feature type="domain" description="Phosphatidylglycerol lysyltransferase C-terminal" evidence="1">
    <location>
        <begin position="22"/>
        <end position="294"/>
    </location>
</feature>
<dbReference type="PIRSF" id="PIRSF018688">
    <property type="entry name" value="UCP018688"/>
    <property type="match status" value="1"/>
</dbReference>
<gene>
    <name evidence="2" type="ORF">ERS852397_03006</name>
</gene>
<dbReference type="AlphaFoldDB" id="A0A174IKN5"/>
<dbReference type="RefSeq" id="WP_022276524.1">
    <property type="nucleotide sequence ID" value="NZ_CABIXA010000019.1"/>
</dbReference>
<protein>
    <submittedName>
        <fullName evidence="2">Uncharacterized conserved protein</fullName>
    </submittedName>
</protein>
<dbReference type="PANTHER" id="PTHR41373:SF1">
    <property type="entry name" value="PHOSPHATIDYLGLYCEROL LYSYLTRANSFERASE C-TERMINAL DOMAIN-CONTAINING PROTEIN"/>
    <property type="match status" value="1"/>
</dbReference>
<dbReference type="InterPro" id="IPR016181">
    <property type="entry name" value="Acyl_CoA_acyltransferase"/>
</dbReference>
<accession>A0A174IKN5</accession>